<comment type="caution">
    <text evidence="3">The sequence shown here is derived from an EMBL/GenBank/DDBJ whole genome shotgun (WGS) entry which is preliminary data.</text>
</comment>
<dbReference type="Gene3D" id="3.30.830.10">
    <property type="entry name" value="Metalloenzyme, LuxS/M16 peptidase-like"/>
    <property type="match status" value="2"/>
</dbReference>
<dbReference type="PANTHER" id="PTHR11851">
    <property type="entry name" value="METALLOPROTEASE"/>
    <property type="match status" value="1"/>
</dbReference>
<organism evidence="3 4">
    <name type="scientific">Natronoflexus pectinivorans</name>
    <dbReference type="NCBI Taxonomy" id="682526"/>
    <lineage>
        <taxon>Bacteria</taxon>
        <taxon>Pseudomonadati</taxon>
        <taxon>Bacteroidota</taxon>
        <taxon>Bacteroidia</taxon>
        <taxon>Marinilabiliales</taxon>
        <taxon>Marinilabiliaceae</taxon>
        <taxon>Natronoflexus</taxon>
    </lineage>
</organism>
<dbReference type="RefSeq" id="WP_132434127.1">
    <property type="nucleotide sequence ID" value="NZ_SLWK01000008.1"/>
</dbReference>
<keyword evidence="4" id="KW-1185">Reference proteome</keyword>
<evidence type="ECO:0000259" key="1">
    <source>
        <dbReference type="Pfam" id="PF00675"/>
    </source>
</evidence>
<reference evidence="3 4" key="1">
    <citation type="submission" date="2019-03" db="EMBL/GenBank/DDBJ databases">
        <title>Genomic Encyclopedia of Type Strains, Phase IV (KMG-IV): sequencing the most valuable type-strain genomes for metagenomic binning, comparative biology and taxonomic classification.</title>
        <authorList>
            <person name="Goeker M."/>
        </authorList>
    </citation>
    <scope>NUCLEOTIDE SEQUENCE [LARGE SCALE GENOMIC DNA]</scope>
    <source>
        <strain evidence="3 4">DSM 24179</strain>
    </source>
</reference>
<dbReference type="Pfam" id="PF00675">
    <property type="entry name" value="Peptidase_M16"/>
    <property type="match status" value="1"/>
</dbReference>
<dbReference type="Pfam" id="PF05193">
    <property type="entry name" value="Peptidase_M16_C"/>
    <property type="match status" value="1"/>
</dbReference>
<evidence type="ECO:0000313" key="3">
    <source>
        <dbReference type="EMBL" id="TCO07423.1"/>
    </source>
</evidence>
<feature type="domain" description="Peptidase M16 C-terminal" evidence="2">
    <location>
        <begin position="185"/>
        <end position="360"/>
    </location>
</feature>
<gene>
    <name evidence="3" type="ORF">EV194_10828</name>
</gene>
<dbReference type="EMBL" id="SLWK01000008">
    <property type="protein sequence ID" value="TCO07423.1"/>
    <property type="molecule type" value="Genomic_DNA"/>
</dbReference>
<sequence length="428" mass="47854">MQIKPDRSKGPAFETINQIGFLPVDSQSLPNGIEVSLITAGSQDVTKIDWMFPAGAVQAGKPLLASTVGNLLMEGTTSRTSQEISGMLDFYGAYLSTQTFYHNTVVTLICLTKELPDLLPLVEDIIKNPAFDERETDIYINKRRQEYILDSEKVKTIAARRFPEVVFGANHPYGKTLKLSHFDELTRDELFAFHKNAYTPLGGKIIVSGQPGGDISNLLVKHFGSSQWLTGTFNLNGVGEIEPLEQKVHLIEKEGALQSALRIGRPLFNNNHPDFIPLQIVNTILGGYFGSRLMTSVREEKGLTYGIGSNIVAYKNGGMWVIGSEVMGEMRQAAVGAIIDEMVRLTKEPVPDNELEVVKNYMLGELMRNFDGPFSTADIYRSLWEFDLDFTFYAKMVEEITKIDQQRIMELSKKYLNPDDFYVVVAGK</sequence>
<dbReference type="InterPro" id="IPR007863">
    <property type="entry name" value="Peptidase_M16_C"/>
</dbReference>
<protein>
    <submittedName>
        <fullName evidence="3">Putative Zn-dependent peptidase</fullName>
    </submittedName>
</protein>
<dbReference type="OrthoDB" id="9811314at2"/>
<dbReference type="SUPFAM" id="SSF63411">
    <property type="entry name" value="LuxS/MPP-like metallohydrolase"/>
    <property type="match status" value="2"/>
</dbReference>
<dbReference type="GO" id="GO:0046872">
    <property type="term" value="F:metal ion binding"/>
    <property type="evidence" value="ECO:0007669"/>
    <property type="project" value="InterPro"/>
</dbReference>
<dbReference type="InterPro" id="IPR050361">
    <property type="entry name" value="MPP/UQCRC_Complex"/>
</dbReference>
<accession>A0A4R2GHW0</accession>
<dbReference type="AlphaFoldDB" id="A0A4R2GHW0"/>
<evidence type="ECO:0000259" key="2">
    <source>
        <dbReference type="Pfam" id="PF05193"/>
    </source>
</evidence>
<evidence type="ECO:0000313" key="4">
    <source>
        <dbReference type="Proteomes" id="UP000295221"/>
    </source>
</evidence>
<dbReference type="InterPro" id="IPR011249">
    <property type="entry name" value="Metalloenz_LuxS/M16"/>
</dbReference>
<proteinExistence type="predicted"/>
<dbReference type="PANTHER" id="PTHR11851:SF224">
    <property type="entry name" value="PROCESSING PROTEASE"/>
    <property type="match status" value="1"/>
</dbReference>
<dbReference type="Proteomes" id="UP000295221">
    <property type="component" value="Unassembled WGS sequence"/>
</dbReference>
<dbReference type="InterPro" id="IPR011765">
    <property type="entry name" value="Pept_M16_N"/>
</dbReference>
<feature type="domain" description="Peptidase M16 N-terminal" evidence="1">
    <location>
        <begin position="69"/>
        <end position="146"/>
    </location>
</feature>
<name>A0A4R2GHW0_9BACT</name>